<evidence type="ECO:0000313" key="3">
    <source>
        <dbReference type="EMBL" id="KAL1869640.1"/>
    </source>
</evidence>
<protein>
    <submittedName>
        <fullName evidence="3">Uncharacterized protein</fullName>
    </submittedName>
</protein>
<gene>
    <name evidence="3" type="ORF">Daus18300_005495</name>
</gene>
<evidence type="ECO:0000313" key="4">
    <source>
        <dbReference type="Proteomes" id="UP001583177"/>
    </source>
</evidence>
<evidence type="ECO:0000256" key="1">
    <source>
        <dbReference type="SAM" id="Coils"/>
    </source>
</evidence>
<dbReference type="Proteomes" id="UP001583177">
    <property type="component" value="Unassembled WGS sequence"/>
</dbReference>
<name>A0ABR3X1U4_9PEZI</name>
<sequence length="418" mass="44326">MSTQIEMLELKIRHCKAALEARKAEAQALAIEMETRERMARAREAKSAAHAVATEVLEDELEAMEESLAKLQHTSDDIRGLIEEVFSQNPSTKTEDYLTPEPTDEIGAIDVLKMAVEGNDNSNHAADPFANGNITAEEAVKLALISMKQTLGPEGLVKMMIKAAVGTSQLSAEEVIKTTLKTARVSNIFVSDVVQAALAAALGSRHMSVKDIITPAVDTAVDSRFEPILIAKEAFVTAMRCDPARLETAVLTVLGCAVGMGLDSKAIKSILGIFAKETADDEMDLGAGASADAGDDADTTSLSQVAAPSLPPSISHMPFSVELKQEQSASNNNVKPPATTATSQAASSTVGTDRARELPVTIPHQLIVEAPRQYPAATQAPETIVQADNTQGHSGKRSATVDAQDETEARASKIVKMT</sequence>
<accession>A0ABR3X1U4</accession>
<feature type="region of interest" description="Disordered" evidence="2">
    <location>
        <begin position="385"/>
        <end position="418"/>
    </location>
</feature>
<keyword evidence="4" id="KW-1185">Reference proteome</keyword>
<keyword evidence="1" id="KW-0175">Coiled coil</keyword>
<feature type="compositionally biased region" description="Low complexity" evidence="2">
    <location>
        <begin position="338"/>
        <end position="349"/>
    </location>
</feature>
<dbReference type="EMBL" id="JAWRVE010000040">
    <property type="protein sequence ID" value="KAL1869640.1"/>
    <property type="molecule type" value="Genomic_DNA"/>
</dbReference>
<evidence type="ECO:0000256" key="2">
    <source>
        <dbReference type="SAM" id="MobiDB-lite"/>
    </source>
</evidence>
<feature type="coiled-coil region" evidence="1">
    <location>
        <begin position="16"/>
        <end position="74"/>
    </location>
</feature>
<proteinExistence type="predicted"/>
<feature type="region of interest" description="Disordered" evidence="2">
    <location>
        <begin position="286"/>
        <end position="352"/>
    </location>
</feature>
<comment type="caution">
    <text evidence="3">The sequence shown here is derived from an EMBL/GenBank/DDBJ whole genome shotgun (WGS) entry which is preliminary data.</text>
</comment>
<reference evidence="3 4" key="1">
    <citation type="journal article" date="2024" name="IMA Fungus">
        <title>IMA Genome - F19 : A genome assembly and annotation guide to empower mycologists, including annotated draft genome sequences of Ceratocystis pirilliformis, Diaporthe australafricana, Fusarium ophioides, Paecilomyces lecythidis, and Sporothrix stenoceras.</title>
        <authorList>
            <person name="Aylward J."/>
            <person name="Wilson A.M."/>
            <person name="Visagie C.M."/>
            <person name="Spraker J."/>
            <person name="Barnes I."/>
            <person name="Buitendag C."/>
            <person name="Ceriani C."/>
            <person name="Del Mar Angel L."/>
            <person name="du Plessis D."/>
            <person name="Fuchs T."/>
            <person name="Gasser K."/>
            <person name="Kramer D."/>
            <person name="Li W."/>
            <person name="Munsamy K."/>
            <person name="Piso A."/>
            <person name="Price J.L."/>
            <person name="Sonnekus B."/>
            <person name="Thomas C."/>
            <person name="van der Nest A."/>
            <person name="van Dijk A."/>
            <person name="van Heerden A."/>
            <person name="van Vuuren N."/>
            <person name="Yilmaz N."/>
            <person name="Duong T.A."/>
            <person name="van der Merwe N.A."/>
            <person name="Wingfield M.J."/>
            <person name="Wingfield B.D."/>
        </authorList>
    </citation>
    <scope>NUCLEOTIDE SEQUENCE [LARGE SCALE GENOMIC DNA]</scope>
    <source>
        <strain evidence="3 4">CMW 18300</strain>
    </source>
</reference>
<organism evidence="3 4">
    <name type="scientific">Diaporthe australafricana</name>
    <dbReference type="NCBI Taxonomy" id="127596"/>
    <lineage>
        <taxon>Eukaryota</taxon>
        <taxon>Fungi</taxon>
        <taxon>Dikarya</taxon>
        <taxon>Ascomycota</taxon>
        <taxon>Pezizomycotina</taxon>
        <taxon>Sordariomycetes</taxon>
        <taxon>Sordariomycetidae</taxon>
        <taxon>Diaporthales</taxon>
        <taxon>Diaporthaceae</taxon>
        <taxon>Diaporthe</taxon>
    </lineage>
</organism>